<sequence>MVKPIDILYQRYLRGELSSEELEKFRRLVSETTDNELWDLMCLDFVNASETTRMPSEAKQNLLANIEQETQTKRKPWLVRYVAAAVVALVVLVGGYAWYAMNDASASHFATITVKSGQKAGAVLPDGTRVDLNGGTQLRYDVVPGKRREVLLCSGEAFFDVAKDANCPFHVRANGMQVEVLGTRFNVKTMNGRVETALFSGSVRLTSDKLAKGYRMQPGQKAVYLDGKGSLTWMPNDMHRDAGWKDGYLVFSSTPLTEVLQQVANWYGVHFVLARPRIGGDLLTGSFHNETLESVLHSLSLQYGFKYRKQGKDIIVE</sequence>
<dbReference type="HOGENOM" id="CLU_050192_2_3_10"/>
<dbReference type="InterPro" id="IPR032508">
    <property type="entry name" value="FecR_C"/>
</dbReference>
<keyword evidence="1" id="KW-1133">Transmembrane helix</keyword>
<dbReference type="InterPro" id="IPR006860">
    <property type="entry name" value="FecR"/>
</dbReference>
<dbReference type="Gene3D" id="2.60.120.1440">
    <property type="match status" value="1"/>
</dbReference>
<protein>
    <submittedName>
        <fullName evidence="4">Sigma factor regulatory protein, FecR/PupR family</fullName>
    </submittedName>
</protein>
<evidence type="ECO:0000313" key="5">
    <source>
        <dbReference type="Proteomes" id="UP000027442"/>
    </source>
</evidence>
<name>A0A069QJG3_HOYLO</name>
<accession>A0A069QJG3</accession>
<dbReference type="RefSeq" id="WP_018967622.1">
    <property type="nucleotide sequence ID" value="NZ_KB899216.1"/>
</dbReference>
<gene>
    <name evidence="4" type="ORF">HMPREF1991_01774</name>
</gene>
<dbReference type="GO" id="GO:0016989">
    <property type="term" value="F:sigma factor antagonist activity"/>
    <property type="evidence" value="ECO:0007669"/>
    <property type="project" value="TreeGrafter"/>
</dbReference>
<evidence type="ECO:0000256" key="1">
    <source>
        <dbReference type="SAM" id="Phobius"/>
    </source>
</evidence>
<dbReference type="Proteomes" id="UP000027442">
    <property type="component" value="Unassembled WGS sequence"/>
</dbReference>
<dbReference type="Gene3D" id="3.55.50.30">
    <property type="match status" value="1"/>
</dbReference>
<dbReference type="AlphaFoldDB" id="A0A069QJG3"/>
<dbReference type="eggNOG" id="COG3712">
    <property type="taxonomic scope" value="Bacteria"/>
</dbReference>
<dbReference type="PANTHER" id="PTHR30273">
    <property type="entry name" value="PERIPLASMIC SIGNAL SENSOR AND SIGMA FACTOR ACTIVATOR FECR-RELATED"/>
    <property type="match status" value="1"/>
</dbReference>
<evidence type="ECO:0000313" key="4">
    <source>
        <dbReference type="EMBL" id="KDR52149.1"/>
    </source>
</evidence>
<proteinExistence type="predicted"/>
<keyword evidence="1" id="KW-0812">Transmembrane</keyword>
<organism evidence="4 5">
    <name type="scientific">Hoylesella loescheii DSM 19665 = JCM 12249 = ATCC 15930</name>
    <dbReference type="NCBI Taxonomy" id="1122985"/>
    <lineage>
        <taxon>Bacteria</taxon>
        <taxon>Pseudomonadati</taxon>
        <taxon>Bacteroidota</taxon>
        <taxon>Bacteroidia</taxon>
        <taxon>Bacteroidales</taxon>
        <taxon>Prevotellaceae</taxon>
        <taxon>Hoylesella</taxon>
    </lineage>
</organism>
<feature type="transmembrane region" description="Helical" evidence="1">
    <location>
        <begin position="78"/>
        <end position="99"/>
    </location>
</feature>
<dbReference type="InterPro" id="IPR012373">
    <property type="entry name" value="Ferrdict_sens_TM"/>
</dbReference>
<dbReference type="PIRSF" id="PIRSF018266">
    <property type="entry name" value="FecR"/>
    <property type="match status" value="1"/>
</dbReference>
<evidence type="ECO:0000259" key="3">
    <source>
        <dbReference type="Pfam" id="PF16344"/>
    </source>
</evidence>
<dbReference type="EMBL" id="JNGW01000076">
    <property type="protein sequence ID" value="KDR52149.1"/>
    <property type="molecule type" value="Genomic_DNA"/>
</dbReference>
<dbReference type="Pfam" id="PF04773">
    <property type="entry name" value="FecR"/>
    <property type="match status" value="1"/>
</dbReference>
<dbReference type="Pfam" id="PF16344">
    <property type="entry name" value="FecR_C"/>
    <property type="match status" value="1"/>
</dbReference>
<comment type="caution">
    <text evidence="4">The sequence shown here is derived from an EMBL/GenBank/DDBJ whole genome shotgun (WGS) entry which is preliminary data.</text>
</comment>
<feature type="domain" description="FecR protein" evidence="2">
    <location>
        <begin position="111"/>
        <end position="204"/>
    </location>
</feature>
<dbReference type="PATRIC" id="fig|1122985.7.peg.1846"/>
<reference evidence="4 5" key="1">
    <citation type="submission" date="2013-08" db="EMBL/GenBank/DDBJ databases">
        <authorList>
            <person name="Weinstock G."/>
            <person name="Sodergren E."/>
            <person name="Wylie T."/>
            <person name="Fulton L."/>
            <person name="Fulton R."/>
            <person name="Fronick C."/>
            <person name="O'Laughlin M."/>
            <person name="Godfrey J."/>
            <person name="Miner T."/>
            <person name="Herter B."/>
            <person name="Appelbaum E."/>
            <person name="Cordes M."/>
            <person name="Lek S."/>
            <person name="Wollam A."/>
            <person name="Pepin K.H."/>
            <person name="Palsikar V.B."/>
            <person name="Mitreva M."/>
            <person name="Wilson R.K."/>
        </authorList>
    </citation>
    <scope>NUCLEOTIDE SEQUENCE [LARGE SCALE GENOMIC DNA]</scope>
    <source>
        <strain evidence="4 5">ATCC 15930</strain>
    </source>
</reference>
<dbReference type="PANTHER" id="PTHR30273:SF2">
    <property type="entry name" value="PROTEIN FECR"/>
    <property type="match status" value="1"/>
</dbReference>
<keyword evidence="1" id="KW-0472">Membrane</keyword>
<evidence type="ECO:0000259" key="2">
    <source>
        <dbReference type="Pfam" id="PF04773"/>
    </source>
</evidence>
<keyword evidence="5" id="KW-1185">Reference proteome</keyword>
<feature type="domain" description="Protein FecR C-terminal" evidence="3">
    <location>
        <begin position="248"/>
        <end position="316"/>
    </location>
</feature>